<dbReference type="EMBL" id="JAJEKE010000001">
    <property type="protein sequence ID" value="MCQ1528481.1"/>
    <property type="molecule type" value="Genomic_DNA"/>
</dbReference>
<dbReference type="EC" id="7.-.-.-" evidence="6"/>
<evidence type="ECO:0000256" key="4">
    <source>
        <dbReference type="ARBA" id="ARBA00022643"/>
    </source>
</evidence>
<keyword evidence="9" id="KW-1185">Reference proteome</keyword>
<dbReference type="PANTHER" id="PTHR36118">
    <property type="entry name" value="ION-TRANSLOCATING OXIDOREDUCTASE COMPLEX SUBUNIT G"/>
    <property type="match status" value="1"/>
</dbReference>
<keyword evidence="3 6" id="KW-0285">Flavoprotein</keyword>
<gene>
    <name evidence="6" type="primary">rnfG</name>
    <name evidence="8" type="ORF">LJD61_02810</name>
</gene>
<evidence type="ECO:0000256" key="1">
    <source>
        <dbReference type="ARBA" id="ARBA00022448"/>
    </source>
</evidence>
<keyword evidence="2 6" id="KW-0597">Phosphoprotein</keyword>
<keyword evidence="4 6" id="KW-0288">FMN</keyword>
<sequence length="194" mass="20681">MRDYIRLTGVLLIVCVIAAAVLGATNYITVDKIAEQAVKANDEARRSVLSQAEDFEKIEEDEIADILSKAEYDSIREVYEAKASGNVVGYAIKTSPKGYGGEIEVMVGVEIEGKVSGIKIGNNSETPGLGKNATAPKFQDQFKMKNWNDGIKVIKNGTPKDNEIVAIAGATITSSAVTKGVNQALSLAKELSGK</sequence>
<name>A0ABT1NF59_9FIRM</name>
<comment type="subunit">
    <text evidence="6">The complex is composed of six subunits: RnfA, RnfB, RnfC, RnfD, RnfE and RnfG.</text>
</comment>
<evidence type="ECO:0000256" key="3">
    <source>
        <dbReference type="ARBA" id="ARBA00022630"/>
    </source>
</evidence>
<comment type="similarity">
    <text evidence="6">Belongs to the RnfG family.</text>
</comment>
<organism evidence="8 9">
    <name type="scientific">Lutispora saccharofermentans</name>
    <dbReference type="NCBI Taxonomy" id="3024236"/>
    <lineage>
        <taxon>Bacteria</taxon>
        <taxon>Bacillati</taxon>
        <taxon>Bacillota</taxon>
        <taxon>Clostridia</taxon>
        <taxon>Lutisporales</taxon>
        <taxon>Lutisporaceae</taxon>
        <taxon>Lutispora</taxon>
    </lineage>
</organism>
<dbReference type="InterPro" id="IPR007329">
    <property type="entry name" value="FMN-bd"/>
</dbReference>
<comment type="subcellular location">
    <subcellularLocation>
        <location evidence="6">Cell membrane</location>
        <topology evidence="6">Single-pass membrane protein</topology>
    </subcellularLocation>
</comment>
<evidence type="ECO:0000259" key="7">
    <source>
        <dbReference type="SMART" id="SM00900"/>
    </source>
</evidence>
<evidence type="ECO:0000256" key="6">
    <source>
        <dbReference type="HAMAP-Rule" id="MF_00479"/>
    </source>
</evidence>
<dbReference type="SMART" id="SM00900">
    <property type="entry name" value="FMN_bind"/>
    <property type="match status" value="1"/>
</dbReference>
<proteinExistence type="inferred from homology"/>
<dbReference type="Proteomes" id="UP001651880">
    <property type="component" value="Unassembled WGS sequence"/>
</dbReference>
<dbReference type="HAMAP" id="MF_00479">
    <property type="entry name" value="RsxG_RnfG"/>
    <property type="match status" value="1"/>
</dbReference>
<comment type="cofactor">
    <cofactor evidence="6">
        <name>FMN</name>
        <dbReference type="ChEBI" id="CHEBI:58210"/>
    </cofactor>
</comment>
<protein>
    <recommendedName>
        <fullName evidence="6">Ion-translocating oxidoreductase complex subunit G</fullName>
        <ecNumber evidence="6">7.-.-.-</ecNumber>
    </recommendedName>
    <alternativeName>
        <fullName evidence="6">Rnf electron transport complex subunit G</fullName>
    </alternativeName>
</protein>
<accession>A0ABT1NF59</accession>
<keyword evidence="5 6" id="KW-0249">Electron transport</keyword>
<dbReference type="RefSeq" id="WP_255225965.1">
    <property type="nucleotide sequence ID" value="NZ_JAJEKE010000001.1"/>
</dbReference>
<feature type="domain" description="FMN-binding" evidence="7">
    <location>
        <begin position="98"/>
        <end position="188"/>
    </location>
</feature>
<evidence type="ECO:0000256" key="2">
    <source>
        <dbReference type="ARBA" id="ARBA00022553"/>
    </source>
</evidence>
<keyword evidence="6" id="KW-1278">Translocase</keyword>
<evidence type="ECO:0000256" key="5">
    <source>
        <dbReference type="ARBA" id="ARBA00022982"/>
    </source>
</evidence>
<dbReference type="NCBIfam" id="TIGR01947">
    <property type="entry name" value="rnfG"/>
    <property type="match status" value="1"/>
</dbReference>
<keyword evidence="1 6" id="KW-0813">Transport</keyword>
<keyword evidence="6" id="KW-1003">Cell membrane</keyword>
<evidence type="ECO:0000313" key="9">
    <source>
        <dbReference type="Proteomes" id="UP001651880"/>
    </source>
</evidence>
<feature type="modified residue" description="FMN phosphoryl threonine" evidence="6">
    <location>
        <position position="171"/>
    </location>
</feature>
<dbReference type="Gene3D" id="3.90.1010.20">
    <property type="match status" value="1"/>
</dbReference>
<keyword evidence="6" id="KW-0812">Transmembrane</keyword>
<comment type="caution">
    <text evidence="8">The sequence shown here is derived from an EMBL/GenBank/DDBJ whole genome shotgun (WGS) entry which is preliminary data.</text>
</comment>
<dbReference type="PIRSF" id="PIRSF006091">
    <property type="entry name" value="E_trnsport_RnfG"/>
    <property type="match status" value="1"/>
</dbReference>
<keyword evidence="6" id="KW-1133">Transmembrane helix</keyword>
<comment type="function">
    <text evidence="6">Part of a membrane-bound complex that couples electron transfer with translocation of ions across the membrane.</text>
</comment>
<reference evidence="8 9" key="1">
    <citation type="submission" date="2021-10" db="EMBL/GenBank/DDBJ databases">
        <title>Lutispora strain m25 sp. nov., a thermophilic, non-spore-forming bacterium isolated from a lab-scale methanogenic bioreactor digesting anaerobic sludge.</title>
        <authorList>
            <person name="El Houari A."/>
            <person name="Mcdonald J."/>
        </authorList>
    </citation>
    <scope>NUCLEOTIDE SEQUENCE [LARGE SCALE GENOMIC DNA]</scope>
    <source>
        <strain evidence="9">m25</strain>
    </source>
</reference>
<dbReference type="Pfam" id="PF04205">
    <property type="entry name" value="FMN_bind"/>
    <property type="match status" value="1"/>
</dbReference>
<keyword evidence="6" id="KW-0472">Membrane</keyword>
<evidence type="ECO:0000313" key="8">
    <source>
        <dbReference type="EMBL" id="MCQ1528481.1"/>
    </source>
</evidence>
<dbReference type="InterPro" id="IPR010209">
    <property type="entry name" value="Ion_transpt_RnfG/RsxG"/>
</dbReference>
<dbReference type="PANTHER" id="PTHR36118:SF1">
    <property type="entry name" value="ION-TRANSLOCATING OXIDOREDUCTASE COMPLEX SUBUNIT G"/>
    <property type="match status" value="1"/>
</dbReference>